<protein>
    <submittedName>
        <fullName evidence="1">Uncharacterized protein</fullName>
    </submittedName>
</protein>
<evidence type="ECO:0000313" key="1">
    <source>
        <dbReference type="EMBL" id="ERH24503.1"/>
    </source>
</evidence>
<name>U1RXW7_9ACTO</name>
<evidence type="ECO:0000313" key="2">
    <source>
        <dbReference type="Proteomes" id="UP000016536"/>
    </source>
</evidence>
<dbReference type="HOGENOM" id="CLU_2893742_0_0_11"/>
<dbReference type="Proteomes" id="UP000016536">
    <property type="component" value="Unassembled WGS sequence"/>
</dbReference>
<dbReference type="EMBL" id="AWSE01000059">
    <property type="protein sequence ID" value="ERH24503.1"/>
    <property type="molecule type" value="Genomic_DNA"/>
</dbReference>
<organism evidence="1 2">
    <name type="scientific">Actinomyces johnsonii F0542</name>
    <dbReference type="NCBI Taxonomy" id="1321818"/>
    <lineage>
        <taxon>Bacteria</taxon>
        <taxon>Bacillati</taxon>
        <taxon>Actinomycetota</taxon>
        <taxon>Actinomycetes</taxon>
        <taxon>Actinomycetales</taxon>
        <taxon>Actinomycetaceae</taxon>
        <taxon>Actinomyces</taxon>
    </lineage>
</organism>
<dbReference type="PATRIC" id="fig|1321818.3.peg.1029"/>
<reference evidence="1 2" key="1">
    <citation type="submission" date="2013-08" db="EMBL/GenBank/DDBJ databases">
        <authorList>
            <person name="Weinstock G."/>
            <person name="Sodergren E."/>
            <person name="Wylie T."/>
            <person name="Fulton L."/>
            <person name="Fulton R."/>
            <person name="Fronick C."/>
            <person name="O'Laughlin M."/>
            <person name="Godfrey J."/>
            <person name="Miner T."/>
            <person name="Herter B."/>
            <person name="Appelbaum E."/>
            <person name="Cordes M."/>
            <person name="Lek S."/>
            <person name="Wollam A."/>
            <person name="Pepin K.H."/>
            <person name="Palsikar V.B."/>
            <person name="Mitreva M."/>
            <person name="Wilson R.K."/>
        </authorList>
    </citation>
    <scope>NUCLEOTIDE SEQUENCE [LARGE SCALE GENOMIC DNA]</scope>
    <source>
        <strain evidence="1 2">F0542</strain>
    </source>
</reference>
<keyword evidence="2" id="KW-1185">Reference proteome</keyword>
<comment type="caution">
    <text evidence="1">The sequence shown here is derived from an EMBL/GenBank/DDBJ whole genome shotgun (WGS) entry which is preliminary data.</text>
</comment>
<accession>U1RXW7</accession>
<sequence length="62" mass="6403">MGLQAPGKVRALAEDTDHIDAEAPPVRGQLFTVRTDTGRARKKQVLPGPARIGAAPDGVSAA</sequence>
<proteinExistence type="predicted"/>
<gene>
    <name evidence="1" type="ORF">HMPREF1979_01228</name>
</gene>
<dbReference type="AlphaFoldDB" id="U1RXW7"/>